<feature type="domain" description="RCK C-terminal" evidence="9">
    <location>
        <begin position="600"/>
        <end position="684"/>
    </location>
</feature>
<keyword evidence="4" id="KW-0630">Potassium</keyword>
<dbReference type="RefSeq" id="WP_321545384.1">
    <property type="nucleotide sequence ID" value="NZ_JAXIVS010000003.1"/>
</dbReference>
<feature type="transmembrane region" description="Helical" evidence="8">
    <location>
        <begin position="91"/>
        <end position="112"/>
    </location>
</feature>
<comment type="subcellular location">
    <subcellularLocation>
        <location evidence="1">Membrane</location>
        <topology evidence="1">Multi-pass membrane protein</topology>
    </subcellularLocation>
</comment>
<dbReference type="InterPro" id="IPR006037">
    <property type="entry name" value="RCK_C"/>
</dbReference>
<keyword evidence="4" id="KW-0633">Potassium transport</keyword>
<feature type="transmembrane region" description="Helical" evidence="8">
    <location>
        <begin position="272"/>
        <end position="290"/>
    </location>
</feature>
<feature type="transmembrane region" description="Helical" evidence="8">
    <location>
        <begin position="424"/>
        <end position="446"/>
    </location>
</feature>
<keyword evidence="5 8" id="KW-0812">Transmembrane</keyword>
<protein>
    <submittedName>
        <fullName evidence="10">Cation:proton antiporter</fullName>
    </submittedName>
</protein>
<feature type="transmembrane region" description="Helical" evidence="8">
    <location>
        <begin position="543"/>
        <end position="562"/>
    </location>
</feature>
<dbReference type="PANTHER" id="PTHR42751:SF3">
    <property type="entry name" value="SODIUM_GLUTAMATE SYMPORTER"/>
    <property type="match status" value="1"/>
</dbReference>
<proteinExistence type="inferred from homology"/>
<dbReference type="Pfam" id="PF02080">
    <property type="entry name" value="TrkA_C"/>
    <property type="match status" value="1"/>
</dbReference>
<feature type="transmembrane region" description="Helical" evidence="8">
    <location>
        <begin position="118"/>
        <end position="137"/>
    </location>
</feature>
<accession>A0ABU5GZP6</accession>
<dbReference type="PANTHER" id="PTHR42751">
    <property type="entry name" value="SODIUM/HYDROGEN EXCHANGER FAMILY/TRKA DOMAIN PROTEIN"/>
    <property type="match status" value="1"/>
</dbReference>
<evidence type="ECO:0000259" key="9">
    <source>
        <dbReference type="PROSITE" id="PS51202"/>
    </source>
</evidence>
<feature type="transmembrane region" description="Helical" evidence="8">
    <location>
        <begin position="189"/>
        <end position="208"/>
    </location>
</feature>
<keyword evidence="3" id="KW-0813">Transport</keyword>
<evidence type="ECO:0000313" key="10">
    <source>
        <dbReference type="EMBL" id="MDY7226654.1"/>
    </source>
</evidence>
<feature type="transmembrane region" description="Helical" evidence="8">
    <location>
        <begin position="32"/>
        <end position="53"/>
    </location>
</feature>
<evidence type="ECO:0000256" key="3">
    <source>
        <dbReference type="ARBA" id="ARBA00022448"/>
    </source>
</evidence>
<dbReference type="EMBL" id="JAXIVS010000003">
    <property type="protein sequence ID" value="MDY7226654.1"/>
    <property type="molecule type" value="Genomic_DNA"/>
</dbReference>
<organism evidence="10 11">
    <name type="scientific">Hyalangium rubrum</name>
    <dbReference type="NCBI Taxonomy" id="3103134"/>
    <lineage>
        <taxon>Bacteria</taxon>
        <taxon>Pseudomonadati</taxon>
        <taxon>Myxococcota</taxon>
        <taxon>Myxococcia</taxon>
        <taxon>Myxococcales</taxon>
        <taxon>Cystobacterineae</taxon>
        <taxon>Archangiaceae</taxon>
        <taxon>Hyalangium</taxon>
    </lineage>
</organism>
<evidence type="ECO:0000256" key="1">
    <source>
        <dbReference type="ARBA" id="ARBA00004141"/>
    </source>
</evidence>
<keyword evidence="11" id="KW-1185">Reference proteome</keyword>
<name>A0ABU5GZP6_9BACT</name>
<feature type="transmembrane region" description="Helical" evidence="8">
    <location>
        <begin position="330"/>
        <end position="349"/>
    </location>
</feature>
<keyword evidence="7 8" id="KW-0472">Membrane</keyword>
<dbReference type="InterPro" id="IPR038770">
    <property type="entry name" value="Na+/solute_symporter_sf"/>
</dbReference>
<evidence type="ECO:0000256" key="5">
    <source>
        <dbReference type="ARBA" id="ARBA00022692"/>
    </source>
</evidence>
<feature type="transmembrane region" description="Helical" evidence="8">
    <location>
        <begin position="149"/>
        <end position="169"/>
    </location>
</feature>
<dbReference type="InterPro" id="IPR006153">
    <property type="entry name" value="Cation/H_exchanger_TM"/>
</dbReference>
<feature type="transmembrane region" description="Helical" evidence="8">
    <location>
        <begin position="466"/>
        <end position="484"/>
    </location>
</feature>
<gene>
    <name evidence="10" type="ORF">SYV04_09660</name>
</gene>
<dbReference type="Proteomes" id="UP001291309">
    <property type="component" value="Unassembled WGS sequence"/>
</dbReference>
<feature type="transmembrane region" description="Helical" evidence="8">
    <location>
        <begin position="220"/>
        <end position="252"/>
    </location>
</feature>
<comment type="caution">
    <text evidence="10">The sequence shown here is derived from an EMBL/GenBank/DDBJ whole genome shotgun (WGS) entry which is preliminary data.</text>
</comment>
<dbReference type="SUPFAM" id="SSF116726">
    <property type="entry name" value="TrkA C-terminal domain-like"/>
    <property type="match status" value="1"/>
</dbReference>
<feature type="transmembrane region" description="Helical" evidence="8">
    <location>
        <begin position="59"/>
        <end position="79"/>
    </location>
</feature>
<feature type="transmembrane region" description="Helical" evidence="8">
    <location>
        <begin position="516"/>
        <end position="537"/>
    </location>
</feature>
<dbReference type="PROSITE" id="PS51202">
    <property type="entry name" value="RCK_C"/>
    <property type="match status" value="1"/>
</dbReference>
<dbReference type="Gene3D" id="3.30.70.1450">
    <property type="entry name" value="Regulator of K+ conductance, C-terminal domain"/>
    <property type="match status" value="1"/>
</dbReference>
<feature type="transmembrane region" description="Helical" evidence="8">
    <location>
        <begin position="6"/>
        <end position="25"/>
    </location>
</feature>
<feature type="transmembrane region" description="Helical" evidence="8">
    <location>
        <begin position="297"/>
        <end position="318"/>
    </location>
</feature>
<sequence length="687" mass="71796">MHGAHEFLKALTLVLCVAAVTTVLFQRLRQPVVLGYIIAGLIVGPYIAIPLFADMGVVQTLSEVGVILLMFSLGLEFSLRKLFSVGPTAGLTAVIQCSIMVWLGFVVGRAFGWTPIEGLFTGALIAISSTTIIAKAFDEQNIRGRLRELVVGVLIVEDLIAVLLMATLTAVSTGTGLSAGELALTTGRLVAFLVGLVVVGLLVIPRAVRAVIRLNRPETTLVASVGICFAVALLAQTFGYSVALGAFLAGSLVAESGEEKQVEHLVQPVRDMFAAIFFVSVGMLIDPALIAEHWVAIAVLTVVVVVGKVVSVSLGAFLTGNGTRTSVQAGMSLAQIGEFSFIIAGLGLSLKATGQFLYPVAVAVSAITTLTTPMLIRTAGPVANYVDRKLPKPLQTFVALYGTWLEGLREASPRQTRGANVRRLVGLLLLDAALLVGLIIGTSLALESMALVIEEKTGMGRVWAERLVVAGAVLISLPFLAGVVQVARRLGTVLAEVALPPRPGGKVDLAAAPRRALLVTLQGVIVLLVAAPLIAITQPFVQGFTSALLVLLLLGVLAVAFWRSAMNLEGHVRAGAQVIVDALAAQSRAKEPGSEEMDLEQVQGMLPGLGAPTPVRLEARSPAVGRTLAELNLRGLTGATVLAIHRGEEGISFPTAREALQEGDVLALAGTHEAVEAARSLLLPAPG</sequence>
<dbReference type="Gene3D" id="1.20.1530.20">
    <property type="match status" value="1"/>
</dbReference>
<evidence type="ECO:0000313" key="11">
    <source>
        <dbReference type="Proteomes" id="UP001291309"/>
    </source>
</evidence>
<keyword evidence="6 8" id="KW-1133">Transmembrane helix</keyword>
<comment type="similarity">
    <text evidence="2">Belongs to the monovalent cation:proton antiporter 2 (CPA2) transporter (TC 2.A.37) family.</text>
</comment>
<evidence type="ECO:0000256" key="6">
    <source>
        <dbReference type="ARBA" id="ARBA00022989"/>
    </source>
</evidence>
<evidence type="ECO:0000256" key="8">
    <source>
        <dbReference type="SAM" id="Phobius"/>
    </source>
</evidence>
<dbReference type="InterPro" id="IPR036721">
    <property type="entry name" value="RCK_C_sf"/>
</dbReference>
<reference evidence="10 11" key="1">
    <citation type="submission" date="2023-12" db="EMBL/GenBank/DDBJ databases">
        <title>the genome sequence of Hyalangium sp. s54d21.</title>
        <authorList>
            <person name="Zhang X."/>
        </authorList>
    </citation>
    <scope>NUCLEOTIDE SEQUENCE [LARGE SCALE GENOMIC DNA]</scope>
    <source>
        <strain evidence="11">s54d21</strain>
    </source>
</reference>
<evidence type="ECO:0000256" key="2">
    <source>
        <dbReference type="ARBA" id="ARBA00005551"/>
    </source>
</evidence>
<dbReference type="Pfam" id="PF00999">
    <property type="entry name" value="Na_H_Exchanger"/>
    <property type="match status" value="1"/>
</dbReference>
<evidence type="ECO:0000256" key="7">
    <source>
        <dbReference type="ARBA" id="ARBA00023136"/>
    </source>
</evidence>
<evidence type="ECO:0000256" key="4">
    <source>
        <dbReference type="ARBA" id="ARBA00022538"/>
    </source>
</evidence>
<keyword evidence="4" id="KW-0406">Ion transport</keyword>